<protein>
    <recommendedName>
        <fullName evidence="1">Vitamin K-dependent gamma-carboxylase lumenal domain-containing protein</fullName>
    </recommendedName>
</protein>
<comment type="caution">
    <text evidence="2">The sequence shown here is derived from an EMBL/GenBank/DDBJ whole genome shotgun (WGS) entry which is preliminary data.</text>
</comment>
<dbReference type="InterPro" id="IPR053935">
    <property type="entry name" value="VKGC_lumenal_dom"/>
</dbReference>
<evidence type="ECO:0000259" key="1">
    <source>
        <dbReference type="Pfam" id="PF22777"/>
    </source>
</evidence>
<feature type="domain" description="Vitamin K-dependent gamma-carboxylase lumenal" evidence="1">
    <location>
        <begin position="15"/>
        <end position="162"/>
    </location>
</feature>
<organism evidence="2 3">
    <name type="scientific">Archangium violaceum Cb vi76</name>
    <dbReference type="NCBI Taxonomy" id="1406225"/>
    <lineage>
        <taxon>Bacteria</taxon>
        <taxon>Pseudomonadati</taxon>
        <taxon>Myxococcota</taxon>
        <taxon>Myxococcia</taxon>
        <taxon>Myxococcales</taxon>
        <taxon>Cystobacterineae</taxon>
        <taxon>Archangiaceae</taxon>
        <taxon>Archangium</taxon>
    </lineage>
</organism>
<accession>A0A084SXU5</accession>
<evidence type="ECO:0000313" key="3">
    <source>
        <dbReference type="Proteomes" id="UP000028547"/>
    </source>
</evidence>
<dbReference type="PANTHER" id="PTHR12639">
    <property type="entry name" value="VITAMIN K-DEPENDENT GAMMA-CARBOXYLASE"/>
    <property type="match status" value="1"/>
</dbReference>
<dbReference type="EMBL" id="JPMI01000059">
    <property type="protein sequence ID" value="KFA93280.1"/>
    <property type="molecule type" value="Genomic_DNA"/>
</dbReference>
<dbReference type="GO" id="GO:0008488">
    <property type="term" value="F:gamma-glutamyl carboxylase activity"/>
    <property type="evidence" value="ECO:0007669"/>
    <property type="project" value="InterPro"/>
</dbReference>
<proteinExistence type="predicted"/>
<dbReference type="Proteomes" id="UP000028547">
    <property type="component" value="Unassembled WGS sequence"/>
</dbReference>
<reference evidence="2 3" key="1">
    <citation type="submission" date="2014-07" db="EMBL/GenBank/DDBJ databases">
        <title>Draft Genome Sequence of Gephyronic Acid Producer, Cystobacter violaceus Strain Cb vi76.</title>
        <authorList>
            <person name="Stevens D.C."/>
            <person name="Young J."/>
            <person name="Carmichael R."/>
            <person name="Tan J."/>
            <person name="Taylor R.E."/>
        </authorList>
    </citation>
    <scope>NUCLEOTIDE SEQUENCE [LARGE SCALE GENOMIC DNA]</scope>
    <source>
        <strain evidence="2 3">Cb vi76</strain>
    </source>
</reference>
<evidence type="ECO:0000313" key="2">
    <source>
        <dbReference type="EMBL" id="KFA93280.1"/>
    </source>
</evidence>
<gene>
    <name evidence="2" type="ORF">Q664_10115</name>
</gene>
<name>A0A084SXU5_9BACT</name>
<dbReference type="AlphaFoldDB" id="A0A084SXU5"/>
<dbReference type="Pfam" id="PF22777">
    <property type="entry name" value="VKGC_lumenal_dom"/>
    <property type="match status" value="1"/>
</dbReference>
<dbReference type="PANTHER" id="PTHR12639:SF7">
    <property type="entry name" value="HTTM DOMAIN-CONTAINING PROTEIN"/>
    <property type="match status" value="1"/>
</dbReference>
<sequence>MPRAVAAPVSPRWQRAGLAFFGLWLALQCLLPLRHWFYPGEVNWTEEGHNFSWHMKLRNKEGRVRYYARDPRTGAKWKVDPRPLLSNRQYQKMSTRPDMVQQFAHELARRYEREGRPGLEIYADMRVSLNGRPRQMLVDEDVDLAAQPWTWRTASWLIPLGDEPLVFSRAVEP</sequence>
<dbReference type="GO" id="GO:0019842">
    <property type="term" value="F:vitamin binding"/>
    <property type="evidence" value="ECO:0007669"/>
    <property type="project" value="TreeGrafter"/>
</dbReference>
<dbReference type="InterPro" id="IPR007782">
    <property type="entry name" value="VKG_COase"/>
</dbReference>